<reference evidence="1 2" key="1">
    <citation type="submission" date="2024-06" db="EMBL/GenBank/DDBJ databases">
        <title>The Natural Products Discovery Center: Release of the First 8490 Sequenced Strains for Exploring Actinobacteria Biosynthetic Diversity.</title>
        <authorList>
            <person name="Kalkreuter E."/>
            <person name="Kautsar S.A."/>
            <person name="Yang D."/>
            <person name="Bader C.D."/>
            <person name="Teijaro C.N."/>
            <person name="Fluegel L."/>
            <person name="Davis C.M."/>
            <person name="Simpson J.R."/>
            <person name="Lauterbach L."/>
            <person name="Steele A.D."/>
            <person name="Gui C."/>
            <person name="Meng S."/>
            <person name="Li G."/>
            <person name="Viehrig K."/>
            <person name="Ye F."/>
            <person name="Su P."/>
            <person name="Kiefer A.F."/>
            <person name="Nichols A."/>
            <person name="Cepeda A.J."/>
            <person name="Yan W."/>
            <person name="Fan B."/>
            <person name="Jiang Y."/>
            <person name="Adhikari A."/>
            <person name="Zheng C.-J."/>
            <person name="Schuster L."/>
            <person name="Cowan T.M."/>
            <person name="Smanski M.J."/>
            <person name="Chevrette M.G."/>
            <person name="De Carvalho L.P.S."/>
            <person name="Shen B."/>
        </authorList>
    </citation>
    <scope>NUCLEOTIDE SEQUENCE [LARGE SCALE GENOMIC DNA]</scope>
    <source>
        <strain evidence="1 2">NPDC019708</strain>
    </source>
</reference>
<dbReference type="Pfam" id="PF11578">
    <property type="entry name" value="DUF3237"/>
    <property type="match status" value="1"/>
</dbReference>
<gene>
    <name evidence="1" type="ORF">ABZ510_03630</name>
</gene>
<dbReference type="EMBL" id="JBEYBF010000002">
    <property type="protein sequence ID" value="MEU1950927.1"/>
    <property type="molecule type" value="Genomic_DNA"/>
</dbReference>
<evidence type="ECO:0000313" key="2">
    <source>
        <dbReference type="Proteomes" id="UP001550628"/>
    </source>
</evidence>
<keyword evidence="2" id="KW-1185">Reference proteome</keyword>
<protein>
    <submittedName>
        <fullName evidence="1">DUF3237 domain-containing protein</fullName>
    </submittedName>
</protein>
<sequence length="162" mass="17934">MDPRVRPVAPIGTAPLFDMVVDLNPRLDFGTGGPLGRRVLYGAAGGSFEGPWLRGEVVAGGGDWALYRPDGTMLLDVRLTLRVDEELVYMTYRGRWVIPDGVRDEMADPDTRFRVDPARYYFRTTPLFETGSARLSWLNDLVAVASGYPVDGGVAYHVEQVL</sequence>
<dbReference type="InterPro" id="IPR020915">
    <property type="entry name" value="UPF0311"/>
</dbReference>
<organism evidence="1 2">
    <name type="scientific">Nocardia rhamnosiphila</name>
    <dbReference type="NCBI Taxonomy" id="426716"/>
    <lineage>
        <taxon>Bacteria</taxon>
        <taxon>Bacillati</taxon>
        <taxon>Actinomycetota</taxon>
        <taxon>Actinomycetes</taxon>
        <taxon>Mycobacteriales</taxon>
        <taxon>Nocardiaceae</taxon>
        <taxon>Nocardia</taxon>
    </lineage>
</organism>
<dbReference type="PANTHER" id="PTHR37315:SF1">
    <property type="entry name" value="UPF0311 PROTEIN BLR7842"/>
    <property type="match status" value="1"/>
</dbReference>
<dbReference type="RefSeq" id="WP_356958414.1">
    <property type="nucleotide sequence ID" value="NZ_JBEYBD010000013.1"/>
</dbReference>
<dbReference type="Proteomes" id="UP001550628">
    <property type="component" value="Unassembled WGS sequence"/>
</dbReference>
<comment type="caution">
    <text evidence="1">The sequence shown here is derived from an EMBL/GenBank/DDBJ whole genome shotgun (WGS) entry which is preliminary data.</text>
</comment>
<evidence type="ECO:0000313" key="1">
    <source>
        <dbReference type="EMBL" id="MEU1950927.1"/>
    </source>
</evidence>
<dbReference type="Gene3D" id="2.40.160.20">
    <property type="match status" value="1"/>
</dbReference>
<dbReference type="PANTHER" id="PTHR37315">
    <property type="entry name" value="UPF0311 PROTEIN BLR7842"/>
    <property type="match status" value="1"/>
</dbReference>
<proteinExistence type="predicted"/>
<name>A0ABV2WJ68_9NOCA</name>
<accession>A0ABV2WJ68</accession>